<dbReference type="AlphaFoldDB" id="A0A8X6N3W4"/>
<accession>A0A8X6N3W4</accession>
<proteinExistence type="predicted"/>
<sequence length="104" mass="11665">MVTFCREHSLGRRPINKWCERFFQGFNIGSVKTGKANTVIENKSIAVVDKTIKDNRRLVSEIKVALSLNKGTRDCCTVQTLKIVGTPALRSNGTCQNVIYLAYE</sequence>
<dbReference type="EMBL" id="BMAW01099943">
    <property type="protein sequence ID" value="GFS92610.1"/>
    <property type="molecule type" value="Genomic_DNA"/>
</dbReference>
<dbReference type="Proteomes" id="UP000887013">
    <property type="component" value="Unassembled WGS sequence"/>
</dbReference>
<reference evidence="1" key="1">
    <citation type="submission" date="2020-08" db="EMBL/GenBank/DDBJ databases">
        <title>Multicomponent nature underlies the extraordinary mechanical properties of spider dragline silk.</title>
        <authorList>
            <person name="Kono N."/>
            <person name="Nakamura H."/>
            <person name="Mori M."/>
            <person name="Yoshida Y."/>
            <person name="Ohtoshi R."/>
            <person name="Malay A.D."/>
            <person name="Moran D.A.P."/>
            <person name="Tomita M."/>
            <person name="Numata K."/>
            <person name="Arakawa K."/>
        </authorList>
    </citation>
    <scope>NUCLEOTIDE SEQUENCE</scope>
</reference>
<name>A0A8X6N3W4_NEPPI</name>
<gene>
    <name evidence="1" type="ORF">NPIL_456781</name>
</gene>
<organism evidence="1 2">
    <name type="scientific">Nephila pilipes</name>
    <name type="common">Giant wood spider</name>
    <name type="synonym">Nephila maculata</name>
    <dbReference type="NCBI Taxonomy" id="299642"/>
    <lineage>
        <taxon>Eukaryota</taxon>
        <taxon>Metazoa</taxon>
        <taxon>Ecdysozoa</taxon>
        <taxon>Arthropoda</taxon>
        <taxon>Chelicerata</taxon>
        <taxon>Arachnida</taxon>
        <taxon>Araneae</taxon>
        <taxon>Araneomorphae</taxon>
        <taxon>Entelegynae</taxon>
        <taxon>Araneoidea</taxon>
        <taxon>Nephilidae</taxon>
        <taxon>Nephila</taxon>
    </lineage>
</organism>
<evidence type="ECO:0000313" key="1">
    <source>
        <dbReference type="EMBL" id="GFS92610.1"/>
    </source>
</evidence>
<comment type="caution">
    <text evidence="1">The sequence shown here is derived from an EMBL/GenBank/DDBJ whole genome shotgun (WGS) entry which is preliminary data.</text>
</comment>
<keyword evidence="2" id="KW-1185">Reference proteome</keyword>
<evidence type="ECO:0000313" key="2">
    <source>
        <dbReference type="Proteomes" id="UP000887013"/>
    </source>
</evidence>
<protein>
    <recommendedName>
        <fullName evidence="3">Mos1 transposase HTH domain-containing protein</fullName>
    </recommendedName>
</protein>
<evidence type="ECO:0008006" key="3">
    <source>
        <dbReference type="Google" id="ProtNLM"/>
    </source>
</evidence>